<reference evidence="1" key="1">
    <citation type="submission" date="2024-03" db="EMBL/GenBank/DDBJ databases">
        <title>Human intestinal bacterial collection.</title>
        <authorList>
            <person name="Pauvert C."/>
            <person name="Hitch T.C.A."/>
            <person name="Clavel T."/>
        </authorList>
    </citation>
    <scope>NUCLEOTIDE SEQUENCE</scope>
    <source>
        <strain evidence="1">CLA-AA-H227</strain>
    </source>
</reference>
<gene>
    <name evidence="1" type="ORF">WMO40_09230</name>
</gene>
<accession>A0ACC6SAQ1</accession>
<comment type="caution">
    <text evidence="1">The sequence shown here is derived from an EMBL/GenBank/DDBJ whole genome shotgun (WGS) entry which is preliminary data.</text>
</comment>
<dbReference type="Proteomes" id="UP001439875">
    <property type="component" value="Unassembled WGS sequence"/>
</dbReference>
<evidence type="ECO:0000313" key="2">
    <source>
        <dbReference type="Proteomes" id="UP001439875"/>
    </source>
</evidence>
<name>A0ACC6SAQ1_9BACI</name>
<evidence type="ECO:0000313" key="1">
    <source>
        <dbReference type="EMBL" id="MEQ2526883.1"/>
    </source>
</evidence>
<keyword evidence="2" id="KW-1185">Reference proteome</keyword>
<organism evidence="1 2">
    <name type="scientific">Robertmurraya yapensis</name>
    <name type="common">ex Hitch et al 2024</name>
    <dbReference type="NCBI Taxonomy" id="3133160"/>
    <lineage>
        <taxon>Bacteria</taxon>
        <taxon>Bacillati</taxon>
        <taxon>Bacillota</taxon>
        <taxon>Bacilli</taxon>
        <taxon>Bacillales</taxon>
        <taxon>Bacillaceae</taxon>
        <taxon>Robertmurraya</taxon>
    </lineage>
</organism>
<dbReference type="EMBL" id="JBBMEW010000005">
    <property type="protein sequence ID" value="MEQ2526883.1"/>
    <property type="molecule type" value="Genomic_DNA"/>
</dbReference>
<protein>
    <submittedName>
        <fullName evidence="1">ABC transporter substrate-binding protein</fullName>
    </submittedName>
</protein>
<sequence length="536" mass="59294">MKQLKDIWALVLMLLLSLALVGCNSSAGTDDEPAEDGDAAEETEATSGGQLVFGRGGDSTSLDPAITTEGEAFKVTKNIYETLIEFGDQDTEIHPGLATEWETSEDGLTHTLKLREGVKFHDGTDFNAEAVVFNFERWKAGNAEQFYYYNSQFGDKIDSVTAVDEYTVEFKLNTPIAPFYKNLAMSPFGIASPAAIEEFGEDFFKNPVGTGPFKFKEWKENDYITIVKNEEYWQEGLPKLDEVIFRVIPENSARLNALASGEVDLIDGVNFSDKGTIDSNPDLQVFERPSLNIGYLGLTSTRGPLKEKLVRQALNHAVDKQQIIDAFYAGAAEPAINPMPPVVAGYNPDVADYEYDPEKAKELLAEAGYPDGFEMELWAMPVPRPYMPEGQKVAEALQKMFEEVGVKAKIVTYEWATYLEKANAGEADTFLLGWTGDNGDADNFLYVLLDQDSIGSNNYSQYQNAEVHELLLKAQASSDQAEREELYKQAQVIIKDDAPWIPLVHSTPLLAGSAKISNFLAHPTGSDFLANVEIQQ</sequence>
<proteinExistence type="predicted"/>